<evidence type="ECO:0000313" key="2">
    <source>
        <dbReference type="Proteomes" id="UP000270866"/>
    </source>
</evidence>
<comment type="caution">
    <text evidence="1">The sequence shown here is derived from an EMBL/GenBank/DDBJ whole genome shotgun (WGS) entry which is preliminary data.</text>
</comment>
<reference evidence="1 2" key="1">
    <citation type="journal article" date="2018" name="Sci. Rep.">
        <title>Characterisation of pathogen-specific regions and novel effector candidates in Fusarium oxysporum f. sp. cepae.</title>
        <authorList>
            <person name="Armitage A.D."/>
            <person name="Taylor A."/>
            <person name="Sobczyk M.K."/>
            <person name="Baxter L."/>
            <person name="Greenfield B.P."/>
            <person name="Bates H.J."/>
            <person name="Wilson F."/>
            <person name="Jackson A.C."/>
            <person name="Ott S."/>
            <person name="Harrison R.J."/>
            <person name="Clarkson J.P."/>
        </authorList>
    </citation>
    <scope>NUCLEOTIDE SEQUENCE [LARGE SCALE GENOMIC DNA]</scope>
    <source>
        <strain evidence="1 2">FoC_Fus2</strain>
    </source>
</reference>
<dbReference type="AlphaFoldDB" id="A0A3L6MZS9"/>
<sequence>MSRARGAQCRWRHMSRRKVNSLNPFLQAAGKLATC</sequence>
<proteinExistence type="predicted"/>
<name>A0A3L6MZS9_FUSOX</name>
<gene>
    <name evidence="1" type="ORF">BFJ65_g14559</name>
</gene>
<evidence type="ECO:0000313" key="1">
    <source>
        <dbReference type="EMBL" id="RKK10562.1"/>
    </source>
</evidence>
<organism evidence="1 2">
    <name type="scientific">Fusarium oxysporum f. sp. cepae</name>
    <dbReference type="NCBI Taxonomy" id="396571"/>
    <lineage>
        <taxon>Eukaryota</taxon>
        <taxon>Fungi</taxon>
        <taxon>Dikarya</taxon>
        <taxon>Ascomycota</taxon>
        <taxon>Pezizomycotina</taxon>
        <taxon>Sordariomycetes</taxon>
        <taxon>Hypocreomycetidae</taxon>
        <taxon>Hypocreales</taxon>
        <taxon>Nectriaceae</taxon>
        <taxon>Fusarium</taxon>
        <taxon>Fusarium oxysporum species complex</taxon>
    </lineage>
</organism>
<dbReference type="Proteomes" id="UP000270866">
    <property type="component" value="Unassembled WGS sequence"/>
</dbReference>
<accession>A0A3L6MZS9</accession>
<dbReference type="EMBL" id="MRCU01000010">
    <property type="protein sequence ID" value="RKK10562.1"/>
    <property type="molecule type" value="Genomic_DNA"/>
</dbReference>
<protein>
    <submittedName>
        <fullName evidence="1">Uncharacterized protein</fullName>
    </submittedName>
</protein>